<evidence type="ECO:0000256" key="6">
    <source>
        <dbReference type="SAM" id="MobiDB-lite"/>
    </source>
</evidence>
<keyword evidence="7" id="KW-1133">Transmembrane helix</keyword>
<dbReference type="AlphaFoldDB" id="A0A928VUM3"/>
<proteinExistence type="inferred from homology"/>
<keyword evidence="7" id="KW-0472">Membrane</keyword>
<keyword evidence="10" id="KW-1185">Reference proteome</keyword>
<reference evidence="9" key="1">
    <citation type="submission" date="2020-10" db="EMBL/GenBank/DDBJ databases">
        <authorList>
            <person name="Castelo-Branco R."/>
            <person name="Eusebio N."/>
            <person name="Adriana R."/>
            <person name="Vieira A."/>
            <person name="Brugerolle De Fraissinette N."/>
            <person name="Rezende De Castro R."/>
            <person name="Schneider M.P."/>
            <person name="Vasconcelos V."/>
            <person name="Leao P.N."/>
        </authorList>
    </citation>
    <scope>NUCLEOTIDE SEQUENCE</scope>
    <source>
        <strain evidence="9">LEGE 11467</strain>
    </source>
</reference>
<gene>
    <name evidence="9" type="ORF">IQ235_06540</name>
</gene>
<keyword evidence="7" id="KW-0812">Transmembrane</keyword>
<dbReference type="Pfam" id="PF00301">
    <property type="entry name" value="Rubredoxin"/>
    <property type="match status" value="1"/>
</dbReference>
<keyword evidence="3 5" id="KW-0249">Electron transport</keyword>
<evidence type="ECO:0000256" key="4">
    <source>
        <dbReference type="ARBA" id="ARBA00023004"/>
    </source>
</evidence>
<dbReference type="RefSeq" id="WP_264320692.1">
    <property type="nucleotide sequence ID" value="NZ_JADEXN010000085.1"/>
</dbReference>
<protein>
    <recommendedName>
        <fullName evidence="5">Rubredoxin</fullName>
    </recommendedName>
</protein>
<evidence type="ECO:0000256" key="3">
    <source>
        <dbReference type="ARBA" id="ARBA00022982"/>
    </source>
</evidence>
<evidence type="ECO:0000313" key="9">
    <source>
        <dbReference type="EMBL" id="MBE9040446.1"/>
    </source>
</evidence>
<evidence type="ECO:0000313" key="10">
    <source>
        <dbReference type="Proteomes" id="UP000621799"/>
    </source>
</evidence>
<sequence>METPNVPEPDSQASTTESTSDVTEPLDRYECSPCGYVYEPLKGDSVGGILARTPFKDLPVTWRCPVCGARKNVFANIGPAGNDAGFKANYGYGFGVNTMTSSQKSLLIFGGLALAGIVMLSFYGLN</sequence>
<dbReference type="Gene3D" id="2.20.28.10">
    <property type="match status" value="1"/>
</dbReference>
<comment type="caution">
    <text evidence="9">The sequence shown here is derived from an EMBL/GenBank/DDBJ whole genome shotgun (WGS) entry which is preliminary data.</text>
</comment>
<dbReference type="InterPro" id="IPR024934">
    <property type="entry name" value="Rubredoxin-like_dom"/>
</dbReference>
<dbReference type="InterPro" id="IPR050526">
    <property type="entry name" value="Rubredoxin_ET"/>
</dbReference>
<dbReference type="InterPro" id="IPR024935">
    <property type="entry name" value="Rubredoxin_dom"/>
</dbReference>
<name>A0A928VUM3_9CYAN</name>
<feature type="region of interest" description="Disordered" evidence="6">
    <location>
        <begin position="1"/>
        <end position="27"/>
    </location>
</feature>
<evidence type="ECO:0000256" key="2">
    <source>
        <dbReference type="ARBA" id="ARBA00022723"/>
    </source>
</evidence>
<dbReference type="PROSITE" id="PS50903">
    <property type="entry name" value="RUBREDOXIN_LIKE"/>
    <property type="match status" value="1"/>
</dbReference>
<evidence type="ECO:0000256" key="1">
    <source>
        <dbReference type="ARBA" id="ARBA00022448"/>
    </source>
</evidence>
<evidence type="ECO:0000259" key="8">
    <source>
        <dbReference type="PROSITE" id="PS50903"/>
    </source>
</evidence>
<dbReference type="GO" id="GO:0005506">
    <property type="term" value="F:iron ion binding"/>
    <property type="evidence" value="ECO:0007669"/>
    <property type="project" value="UniProtKB-UniRule"/>
</dbReference>
<dbReference type="EMBL" id="JADEXN010000085">
    <property type="protein sequence ID" value="MBE9040446.1"/>
    <property type="molecule type" value="Genomic_DNA"/>
</dbReference>
<evidence type="ECO:0000256" key="7">
    <source>
        <dbReference type="SAM" id="Phobius"/>
    </source>
</evidence>
<comment type="similarity">
    <text evidence="5">Belongs to the rubredoxin family.</text>
</comment>
<keyword evidence="4 5" id="KW-0408">Iron</keyword>
<evidence type="ECO:0000256" key="5">
    <source>
        <dbReference type="RuleBase" id="RU003820"/>
    </source>
</evidence>
<accession>A0A928VUM3</accession>
<dbReference type="CDD" id="cd00730">
    <property type="entry name" value="rubredoxin"/>
    <property type="match status" value="1"/>
</dbReference>
<dbReference type="Proteomes" id="UP000621799">
    <property type="component" value="Unassembled WGS sequence"/>
</dbReference>
<dbReference type="PANTHER" id="PTHR47627:SF1">
    <property type="entry name" value="RUBREDOXIN-1-RELATED"/>
    <property type="match status" value="1"/>
</dbReference>
<dbReference type="GO" id="GO:0043448">
    <property type="term" value="P:alkane catabolic process"/>
    <property type="evidence" value="ECO:0007669"/>
    <property type="project" value="TreeGrafter"/>
</dbReference>
<dbReference type="PANTHER" id="PTHR47627">
    <property type="entry name" value="RUBREDOXIN"/>
    <property type="match status" value="1"/>
</dbReference>
<feature type="transmembrane region" description="Helical" evidence="7">
    <location>
        <begin position="106"/>
        <end position="125"/>
    </location>
</feature>
<feature type="domain" description="Rubredoxin-like" evidence="8">
    <location>
        <begin position="26"/>
        <end position="77"/>
    </location>
</feature>
<dbReference type="InterPro" id="IPR018527">
    <property type="entry name" value="Rubredoxin_Fe_BS"/>
</dbReference>
<keyword evidence="2 5" id="KW-0479">Metal-binding</keyword>
<dbReference type="GO" id="GO:0009055">
    <property type="term" value="F:electron transfer activity"/>
    <property type="evidence" value="ECO:0007669"/>
    <property type="project" value="TreeGrafter"/>
</dbReference>
<dbReference type="SUPFAM" id="SSF57802">
    <property type="entry name" value="Rubredoxin-like"/>
    <property type="match status" value="1"/>
</dbReference>
<comment type="cofactor">
    <cofactor evidence="5">
        <name>Fe(3+)</name>
        <dbReference type="ChEBI" id="CHEBI:29034"/>
    </cofactor>
</comment>
<dbReference type="PRINTS" id="PR00163">
    <property type="entry name" value="RUBREDOXIN"/>
</dbReference>
<dbReference type="PROSITE" id="PS00202">
    <property type="entry name" value="RUBREDOXIN"/>
    <property type="match status" value="1"/>
</dbReference>
<organism evidence="9 10">
    <name type="scientific">Zarconia navalis LEGE 11467</name>
    <dbReference type="NCBI Taxonomy" id="1828826"/>
    <lineage>
        <taxon>Bacteria</taxon>
        <taxon>Bacillati</taxon>
        <taxon>Cyanobacteriota</taxon>
        <taxon>Cyanophyceae</taxon>
        <taxon>Oscillatoriophycideae</taxon>
        <taxon>Oscillatoriales</taxon>
        <taxon>Oscillatoriales incertae sedis</taxon>
        <taxon>Zarconia</taxon>
        <taxon>Zarconia navalis</taxon>
    </lineage>
</organism>
<feature type="compositionally biased region" description="Polar residues" evidence="6">
    <location>
        <begin position="11"/>
        <end position="22"/>
    </location>
</feature>
<keyword evidence="1" id="KW-0813">Transport</keyword>